<dbReference type="PANTHER" id="PTHR42943:SF2">
    <property type="entry name" value="GLUTATHIONE S-TRANSFERASE KAPPA 1"/>
    <property type="match status" value="1"/>
</dbReference>
<gene>
    <name evidence="4" type="ORF">FH715_07225</name>
</gene>
<dbReference type="RefSeq" id="WP_139641961.1">
    <property type="nucleotide sequence ID" value="NZ_BAAAZS010000025.1"/>
</dbReference>
<proteinExistence type="inferred from homology"/>
<dbReference type="Gene3D" id="3.40.30.10">
    <property type="entry name" value="Glutaredoxin"/>
    <property type="match status" value="1"/>
</dbReference>
<evidence type="ECO:0000256" key="1">
    <source>
        <dbReference type="PIRNR" id="PIRNR006386"/>
    </source>
</evidence>
<dbReference type="SUPFAM" id="SSF52833">
    <property type="entry name" value="Thioredoxin-like"/>
    <property type="match status" value="1"/>
</dbReference>
<dbReference type="EC" id="5.99.1.4" evidence="1"/>
<dbReference type="InterPro" id="IPR051924">
    <property type="entry name" value="GST_Kappa/NadH"/>
</dbReference>
<dbReference type="PANTHER" id="PTHR42943">
    <property type="entry name" value="GLUTATHIONE S-TRANSFERASE KAPPA"/>
    <property type="match status" value="1"/>
</dbReference>
<organism evidence="4 5">
    <name type="scientific">Streptomyces sedi</name>
    <dbReference type="NCBI Taxonomy" id="555059"/>
    <lineage>
        <taxon>Bacteria</taxon>
        <taxon>Bacillati</taxon>
        <taxon>Actinomycetota</taxon>
        <taxon>Actinomycetes</taxon>
        <taxon>Kitasatosporales</taxon>
        <taxon>Streptomycetaceae</taxon>
        <taxon>Streptomyces</taxon>
    </lineage>
</organism>
<dbReference type="OrthoDB" id="5244108at2"/>
<dbReference type="PIRSF" id="PIRSF006386">
    <property type="entry name" value="HCCAis_GSTk"/>
    <property type="match status" value="1"/>
</dbReference>
<dbReference type="InterPro" id="IPR001853">
    <property type="entry name" value="DSBA-like_thioredoxin_dom"/>
</dbReference>
<evidence type="ECO:0000256" key="2">
    <source>
        <dbReference type="PIRSR" id="PIRSR006386-1"/>
    </source>
</evidence>
<keyword evidence="1 4" id="KW-0413">Isomerase</keyword>
<keyword evidence="5" id="KW-1185">Reference proteome</keyword>
<dbReference type="InterPro" id="IPR014440">
    <property type="entry name" value="HCCAis_GSTk"/>
</dbReference>
<comment type="similarity">
    <text evidence="1">Belongs to the GST superfamily. NadH family.</text>
</comment>
<comment type="caution">
    <text evidence="4">The sequence shown here is derived from an EMBL/GenBank/DDBJ whole genome shotgun (WGS) entry which is preliminary data.</text>
</comment>
<reference evidence="4 5" key="1">
    <citation type="submission" date="2019-06" db="EMBL/GenBank/DDBJ databases">
        <title>Draft genome of Streptomyces sedi sp. JCM16909.</title>
        <authorList>
            <person name="Klykleung N."/>
            <person name="Tanasupawat S."/>
            <person name="Kudo T."/>
            <person name="Yuki M."/>
            <person name="Ohkuma M."/>
        </authorList>
    </citation>
    <scope>NUCLEOTIDE SEQUENCE [LARGE SCALE GENOMIC DNA]</scope>
    <source>
        <strain evidence="4 5">JCM 16909</strain>
    </source>
</reference>
<evidence type="ECO:0000259" key="3">
    <source>
        <dbReference type="Pfam" id="PF01323"/>
    </source>
</evidence>
<dbReference type="AlphaFoldDB" id="A0A5C4V9F3"/>
<dbReference type="Proteomes" id="UP000311713">
    <property type="component" value="Unassembled WGS sequence"/>
</dbReference>
<comment type="catalytic activity">
    <reaction evidence="1">
        <text>2-hydroxychromene-2-carboxylate = (3E)-4-(2-hydroxyphenyl)-2-oxobut-3-enoate</text>
        <dbReference type="Rhea" id="RHEA:27401"/>
        <dbReference type="ChEBI" id="CHEBI:59350"/>
        <dbReference type="ChEBI" id="CHEBI:59353"/>
        <dbReference type="EC" id="5.99.1.4"/>
    </reaction>
</comment>
<feature type="active site" description="Nucleophile" evidence="2">
    <location>
        <position position="14"/>
    </location>
</feature>
<sequence>MARRPPRWYFSFRSPYSWLAYHDLLTHYPDVADGVEWLPFWEPEEAFAKELAADGIALPYATMSKAKHLYILQDVRRLTAERGLTMVWPIDREPRWEVAHLAYLVAQDAGRGREFVDAVYRARWEWGRNISDPATMVEVGEELGLDPAPLAGAADDPEVRARGLLALRALDRDDVFGVPFFLQGHDKFWGVDRLPGFAAAHRKAAHRKAVEHRREG</sequence>
<dbReference type="Pfam" id="PF01323">
    <property type="entry name" value="DSBA"/>
    <property type="match status" value="1"/>
</dbReference>
<name>A0A5C4V9F3_9ACTN</name>
<accession>A0A5C4V9F3</accession>
<evidence type="ECO:0000313" key="4">
    <source>
        <dbReference type="EMBL" id="TNM32185.1"/>
    </source>
</evidence>
<protein>
    <recommendedName>
        <fullName evidence="1">2-hydroxychromene-2-carboxylate isomerase</fullName>
        <ecNumber evidence="1">5.99.1.4</ecNumber>
    </recommendedName>
</protein>
<dbReference type="GO" id="GO:0016491">
    <property type="term" value="F:oxidoreductase activity"/>
    <property type="evidence" value="ECO:0007669"/>
    <property type="project" value="InterPro"/>
</dbReference>
<dbReference type="EMBL" id="VDGT01000004">
    <property type="protein sequence ID" value="TNM32185.1"/>
    <property type="molecule type" value="Genomic_DNA"/>
</dbReference>
<dbReference type="InterPro" id="IPR036249">
    <property type="entry name" value="Thioredoxin-like_sf"/>
</dbReference>
<evidence type="ECO:0000313" key="5">
    <source>
        <dbReference type="Proteomes" id="UP000311713"/>
    </source>
</evidence>
<feature type="domain" description="DSBA-like thioredoxin" evidence="3">
    <location>
        <begin position="9"/>
        <end position="199"/>
    </location>
</feature>
<dbReference type="GO" id="GO:0018845">
    <property type="term" value="F:2-hydroxychromene-2-carboxylate isomerase activity"/>
    <property type="evidence" value="ECO:0007669"/>
    <property type="project" value="UniProtKB-UniRule"/>
</dbReference>